<evidence type="ECO:0000256" key="2">
    <source>
        <dbReference type="ARBA" id="ARBA00012736"/>
    </source>
</evidence>
<dbReference type="GO" id="GO:0071555">
    <property type="term" value="P:cell wall organization"/>
    <property type="evidence" value="ECO:0007669"/>
    <property type="project" value="UniProtKB-KW"/>
</dbReference>
<dbReference type="InterPro" id="IPR050434">
    <property type="entry name" value="Glycosyl_hydrlase_28"/>
</dbReference>
<dbReference type="PANTHER" id="PTHR31884">
    <property type="entry name" value="POLYGALACTURONASE"/>
    <property type="match status" value="1"/>
</dbReference>
<keyword evidence="7 10" id="KW-0326">Glycosidase</keyword>
<dbReference type="Gene3D" id="2.160.20.10">
    <property type="entry name" value="Single-stranded right-handed beta-helix, Pectin lyase-like"/>
    <property type="match status" value="1"/>
</dbReference>
<evidence type="ECO:0000256" key="8">
    <source>
        <dbReference type="ARBA" id="ARBA00023316"/>
    </source>
</evidence>
<name>A0A9N9MXA8_9CUCU</name>
<proteinExistence type="inferred from homology"/>
<evidence type="ECO:0000313" key="12">
    <source>
        <dbReference type="EMBL" id="CAG9772128.1"/>
    </source>
</evidence>
<comment type="catalytic activity">
    <reaction evidence="9">
        <text>(1,4-alpha-D-galacturonosyl)n+m + H2O = (1,4-alpha-D-galacturonosyl)n + (1,4-alpha-D-galacturonosyl)m.</text>
        <dbReference type="EC" id="3.2.1.15"/>
    </reaction>
</comment>
<evidence type="ECO:0000256" key="4">
    <source>
        <dbReference type="ARBA" id="ARBA00022737"/>
    </source>
</evidence>
<dbReference type="InterPro" id="IPR006626">
    <property type="entry name" value="PbH1"/>
</dbReference>
<dbReference type="AlphaFoldDB" id="A0A9N9MXA8"/>
<gene>
    <name evidence="12" type="ORF">CEUTPL_LOCUS12550</name>
</gene>
<evidence type="ECO:0000256" key="6">
    <source>
        <dbReference type="ARBA" id="ARBA00023157"/>
    </source>
</evidence>
<evidence type="ECO:0000256" key="9">
    <source>
        <dbReference type="ARBA" id="ARBA00034074"/>
    </source>
</evidence>
<dbReference type="SUPFAM" id="SSF51126">
    <property type="entry name" value="Pectin lyase-like"/>
    <property type="match status" value="1"/>
</dbReference>
<evidence type="ECO:0000256" key="11">
    <source>
        <dbReference type="SAM" id="SignalP"/>
    </source>
</evidence>
<dbReference type="GO" id="GO:0005576">
    <property type="term" value="C:extracellular region"/>
    <property type="evidence" value="ECO:0007669"/>
    <property type="project" value="TreeGrafter"/>
</dbReference>
<dbReference type="InterPro" id="IPR011050">
    <property type="entry name" value="Pectin_lyase_fold/virulence"/>
</dbReference>
<dbReference type="EC" id="3.2.1.15" evidence="2"/>
<evidence type="ECO:0000256" key="10">
    <source>
        <dbReference type="RuleBase" id="RU361169"/>
    </source>
</evidence>
<keyword evidence="13" id="KW-1185">Reference proteome</keyword>
<comment type="similarity">
    <text evidence="1 10">Belongs to the glycosyl hydrolase 28 family.</text>
</comment>
<dbReference type="GO" id="GO:0045490">
    <property type="term" value="P:pectin catabolic process"/>
    <property type="evidence" value="ECO:0007669"/>
    <property type="project" value="TreeGrafter"/>
</dbReference>
<dbReference type="Pfam" id="PF00295">
    <property type="entry name" value="Glyco_hydro_28"/>
    <property type="match status" value="1"/>
</dbReference>
<keyword evidence="8" id="KW-0961">Cell wall biogenesis/degradation</keyword>
<dbReference type="SMART" id="SM00710">
    <property type="entry name" value="PbH1"/>
    <property type="match status" value="4"/>
</dbReference>
<evidence type="ECO:0000256" key="3">
    <source>
        <dbReference type="ARBA" id="ARBA00022729"/>
    </source>
</evidence>
<dbReference type="InterPro" id="IPR000743">
    <property type="entry name" value="Glyco_hydro_28"/>
</dbReference>
<accession>A0A9N9MXA8</accession>
<dbReference type="PANTHER" id="PTHR31884:SF1">
    <property type="entry name" value="POLYGALACTURONASE"/>
    <property type="match status" value="1"/>
</dbReference>
<dbReference type="EMBL" id="OU892284">
    <property type="protein sequence ID" value="CAG9772128.1"/>
    <property type="molecule type" value="Genomic_DNA"/>
</dbReference>
<reference evidence="12" key="1">
    <citation type="submission" date="2022-01" db="EMBL/GenBank/DDBJ databases">
        <authorList>
            <person name="King R."/>
        </authorList>
    </citation>
    <scope>NUCLEOTIDE SEQUENCE</scope>
</reference>
<evidence type="ECO:0000256" key="7">
    <source>
        <dbReference type="ARBA" id="ARBA00023295"/>
    </source>
</evidence>
<feature type="signal peptide" evidence="11">
    <location>
        <begin position="1"/>
        <end position="23"/>
    </location>
</feature>
<dbReference type="GO" id="GO:0004650">
    <property type="term" value="F:polygalacturonase activity"/>
    <property type="evidence" value="ECO:0007669"/>
    <property type="project" value="UniProtKB-EC"/>
</dbReference>
<dbReference type="InterPro" id="IPR012334">
    <property type="entry name" value="Pectin_lyas_fold"/>
</dbReference>
<organism evidence="12 13">
    <name type="scientific">Ceutorhynchus assimilis</name>
    <name type="common">cabbage seed weevil</name>
    <dbReference type="NCBI Taxonomy" id="467358"/>
    <lineage>
        <taxon>Eukaryota</taxon>
        <taxon>Metazoa</taxon>
        <taxon>Ecdysozoa</taxon>
        <taxon>Arthropoda</taxon>
        <taxon>Hexapoda</taxon>
        <taxon>Insecta</taxon>
        <taxon>Pterygota</taxon>
        <taxon>Neoptera</taxon>
        <taxon>Endopterygota</taxon>
        <taxon>Coleoptera</taxon>
        <taxon>Polyphaga</taxon>
        <taxon>Cucujiformia</taxon>
        <taxon>Curculionidae</taxon>
        <taxon>Ceutorhynchinae</taxon>
        <taxon>Ceutorhynchus</taxon>
    </lineage>
</organism>
<keyword evidence="6" id="KW-1015">Disulfide bond</keyword>
<sequence>MSQFSNFIIFANILLAISSNVAAKNDCVIKEFDQVDKTLKRCTNIVVDSLVVPGGQQLLLRLTEGSTLAFRGTTKFGFAEWKGNLVVITGSNITVYGEKDSLLDGQGPLWWDGQGSWGNVTKPKFFRIKNTNNSIFYDINIKNCPVGCTQIELSENVTLRNFKIDLSEGDEGVAPENKFGHNTDGFGISKSQNILIEDAVVYNQDDCVVVNSGKHITARNLFCHGSHGLSISVKGSVVEDVLFENCTVTNSENGIHVKTRTDAGDGLIKNIVYKDITLLDCTMFGISVQQNYQNLPHGQPQDGPPGNNIPIVNLKLSNVRGNVLDEAVPVFVLCAEEGCFDWKWEGVNMKGARSNNCTGFTPVGYNC</sequence>
<evidence type="ECO:0000256" key="5">
    <source>
        <dbReference type="ARBA" id="ARBA00022801"/>
    </source>
</evidence>
<protein>
    <recommendedName>
        <fullName evidence="2">endo-polygalacturonase</fullName>
        <ecNumber evidence="2">3.2.1.15</ecNumber>
    </recommendedName>
</protein>
<evidence type="ECO:0000313" key="13">
    <source>
        <dbReference type="Proteomes" id="UP001152799"/>
    </source>
</evidence>
<feature type="chain" id="PRO_5040229731" description="endo-polygalacturonase" evidence="11">
    <location>
        <begin position="24"/>
        <end position="367"/>
    </location>
</feature>
<dbReference type="OrthoDB" id="187139at2759"/>
<dbReference type="Proteomes" id="UP001152799">
    <property type="component" value="Chromosome 8"/>
</dbReference>
<keyword evidence="4" id="KW-0677">Repeat</keyword>
<evidence type="ECO:0000256" key="1">
    <source>
        <dbReference type="ARBA" id="ARBA00008834"/>
    </source>
</evidence>
<keyword evidence="3 11" id="KW-0732">Signal</keyword>
<keyword evidence="5 10" id="KW-0378">Hydrolase</keyword>